<dbReference type="PANTHER" id="PTHR39624">
    <property type="entry name" value="PROTEIN INVOLVED IN RIMO-MEDIATED BETA-METHYLTHIOLATION OF RIBOSOMAL PROTEIN S12 YCAO"/>
    <property type="match status" value="1"/>
</dbReference>
<evidence type="ECO:0000256" key="1">
    <source>
        <dbReference type="SAM" id="MobiDB-lite"/>
    </source>
</evidence>
<dbReference type="InterPro" id="IPR003718">
    <property type="entry name" value="OsmC/Ohr_fam"/>
</dbReference>
<sequence>MVKINLAYQGSLRCSATHAPSGNTIQTDAPVDNNGKGEAFSPTDLVATALGACMATVMGIVAERKEVSLEGMNIEVRKHMSEDAPRRISKLEVDIDMPLPANHPERKLLESAARGCPVHHSLHPDIEIAFNWKWA</sequence>
<proteinExistence type="predicted"/>
<gene>
    <name evidence="2" type="ORF">ACFSSA_00180</name>
</gene>
<dbReference type="SUPFAM" id="SSF82784">
    <property type="entry name" value="OsmC-like"/>
    <property type="match status" value="1"/>
</dbReference>
<dbReference type="Proteomes" id="UP001597375">
    <property type="component" value="Unassembled WGS sequence"/>
</dbReference>
<evidence type="ECO:0000313" key="3">
    <source>
        <dbReference type="Proteomes" id="UP001597375"/>
    </source>
</evidence>
<comment type="caution">
    <text evidence="2">The sequence shown here is derived from an EMBL/GenBank/DDBJ whole genome shotgun (WGS) entry which is preliminary data.</text>
</comment>
<dbReference type="Gene3D" id="3.30.300.20">
    <property type="match status" value="1"/>
</dbReference>
<organism evidence="2 3">
    <name type="scientific">Luteolibacter algae</name>
    <dbReference type="NCBI Taxonomy" id="454151"/>
    <lineage>
        <taxon>Bacteria</taxon>
        <taxon>Pseudomonadati</taxon>
        <taxon>Verrucomicrobiota</taxon>
        <taxon>Verrucomicrobiia</taxon>
        <taxon>Verrucomicrobiales</taxon>
        <taxon>Verrucomicrobiaceae</taxon>
        <taxon>Luteolibacter</taxon>
    </lineage>
</organism>
<reference evidence="3" key="1">
    <citation type="journal article" date="2019" name="Int. J. Syst. Evol. Microbiol.">
        <title>The Global Catalogue of Microorganisms (GCM) 10K type strain sequencing project: providing services to taxonomists for standard genome sequencing and annotation.</title>
        <authorList>
            <consortium name="The Broad Institute Genomics Platform"/>
            <consortium name="The Broad Institute Genome Sequencing Center for Infectious Disease"/>
            <person name="Wu L."/>
            <person name="Ma J."/>
        </authorList>
    </citation>
    <scope>NUCLEOTIDE SEQUENCE [LARGE SCALE GENOMIC DNA]</scope>
    <source>
        <strain evidence="3">CGMCC 4.7106</strain>
    </source>
</reference>
<keyword evidence="3" id="KW-1185">Reference proteome</keyword>
<dbReference type="InterPro" id="IPR036102">
    <property type="entry name" value="OsmC/Ohrsf"/>
</dbReference>
<dbReference type="GO" id="GO:0004601">
    <property type="term" value="F:peroxidase activity"/>
    <property type="evidence" value="ECO:0007669"/>
    <property type="project" value="UniProtKB-KW"/>
</dbReference>
<dbReference type="EC" id="1.11.1.-" evidence="2"/>
<keyword evidence="2" id="KW-0560">Oxidoreductase</keyword>
<accession>A0ABW5D470</accession>
<protein>
    <submittedName>
        <fullName evidence="2">OsmC family protein</fullName>
        <ecNumber evidence="2">1.11.1.-</ecNumber>
    </submittedName>
</protein>
<dbReference type="EMBL" id="JBHUIT010000001">
    <property type="protein sequence ID" value="MFD2255078.1"/>
    <property type="molecule type" value="Genomic_DNA"/>
</dbReference>
<dbReference type="PANTHER" id="PTHR39624:SF2">
    <property type="entry name" value="OSMC-LIKE PROTEIN"/>
    <property type="match status" value="1"/>
</dbReference>
<feature type="region of interest" description="Disordered" evidence="1">
    <location>
        <begin position="17"/>
        <end position="36"/>
    </location>
</feature>
<feature type="compositionally biased region" description="Polar residues" evidence="1">
    <location>
        <begin position="17"/>
        <end position="27"/>
    </location>
</feature>
<keyword evidence="2" id="KW-0575">Peroxidase</keyword>
<dbReference type="InterPro" id="IPR015946">
    <property type="entry name" value="KH_dom-like_a/b"/>
</dbReference>
<dbReference type="RefSeq" id="WP_386817740.1">
    <property type="nucleotide sequence ID" value="NZ_JBHUIT010000001.1"/>
</dbReference>
<dbReference type="Pfam" id="PF02566">
    <property type="entry name" value="OsmC"/>
    <property type="match status" value="1"/>
</dbReference>
<evidence type="ECO:0000313" key="2">
    <source>
        <dbReference type="EMBL" id="MFD2255078.1"/>
    </source>
</evidence>
<name>A0ABW5D470_9BACT</name>